<reference evidence="1" key="1">
    <citation type="submission" date="2021-06" db="EMBL/GenBank/DDBJ databases">
        <authorList>
            <person name="Kallberg Y."/>
            <person name="Tangrot J."/>
            <person name="Rosling A."/>
        </authorList>
    </citation>
    <scope>NUCLEOTIDE SEQUENCE</scope>
    <source>
        <strain evidence="1">MA461A</strain>
    </source>
</reference>
<evidence type="ECO:0000313" key="1">
    <source>
        <dbReference type="EMBL" id="CAG8821457.1"/>
    </source>
</evidence>
<feature type="non-terminal residue" evidence="1">
    <location>
        <position position="81"/>
    </location>
</feature>
<sequence length="81" mass="9461">YSEEQVHALVPFQKSGRNTPKVNSIKEMVQKILKNDNLLYVDINEEASYIAYLDEVIDATKDYDITEESNRLQKIRQEILT</sequence>
<feature type="non-terminal residue" evidence="1">
    <location>
        <position position="1"/>
    </location>
</feature>
<proteinExistence type="predicted"/>
<comment type="caution">
    <text evidence="1">The sequence shown here is derived from an EMBL/GenBank/DDBJ whole genome shotgun (WGS) entry which is preliminary data.</text>
</comment>
<dbReference type="EMBL" id="CAJVQC010084904">
    <property type="protein sequence ID" value="CAG8821457.1"/>
    <property type="molecule type" value="Genomic_DNA"/>
</dbReference>
<name>A0ACA9S173_9GLOM</name>
<keyword evidence="2" id="KW-1185">Reference proteome</keyword>
<accession>A0ACA9S173</accession>
<organism evidence="1 2">
    <name type="scientific">Racocetra persica</name>
    <dbReference type="NCBI Taxonomy" id="160502"/>
    <lineage>
        <taxon>Eukaryota</taxon>
        <taxon>Fungi</taxon>
        <taxon>Fungi incertae sedis</taxon>
        <taxon>Mucoromycota</taxon>
        <taxon>Glomeromycotina</taxon>
        <taxon>Glomeromycetes</taxon>
        <taxon>Diversisporales</taxon>
        <taxon>Gigasporaceae</taxon>
        <taxon>Racocetra</taxon>
    </lineage>
</organism>
<protein>
    <submittedName>
        <fullName evidence="1">12399_t:CDS:1</fullName>
    </submittedName>
</protein>
<gene>
    <name evidence="1" type="ORF">RPERSI_LOCUS25589</name>
</gene>
<dbReference type="Proteomes" id="UP000789920">
    <property type="component" value="Unassembled WGS sequence"/>
</dbReference>
<evidence type="ECO:0000313" key="2">
    <source>
        <dbReference type="Proteomes" id="UP000789920"/>
    </source>
</evidence>